<organism evidence="2 3">
    <name type="scientific">Ustilago trichophora</name>
    <dbReference type="NCBI Taxonomy" id="86804"/>
    <lineage>
        <taxon>Eukaryota</taxon>
        <taxon>Fungi</taxon>
        <taxon>Dikarya</taxon>
        <taxon>Basidiomycota</taxon>
        <taxon>Ustilaginomycotina</taxon>
        <taxon>Ustilaginomycetes</taxon>
        <taxon>Ustilaginales</taxon>
        <taxon>Ustilaginaceae</taxon>
        <taxon>Ustilago</taxon>
    </lineage>
</organism>
<feature type="transmembrane region" description="Helical" evidence="1">
    <location>
        <begin position="249"/>
        <end position="269"/>
    </location>
</feature>
<dbReference type="PANTHER" id="PTHR38409:SF1">
    <property type="entry name" value="MITOCHONDRIAL ADAPTER PROTEIN MCP1"/>
    <property type="match status" value="1"/>
</dbReference>
<accession>A0A5C3DT37</accession>
<evidence type="ECO:0008006" key="4">
    <source>
        <dbReference type="Google" id="ProtNLM"/>
    </source>
</evidence>
<proteinExistence type="predicted"/>
<evidence type="ECO:0000256" key="1">
    <source>
        <dbReference type="SAM" id="Phobius"/>
    </source>
</evidence>
<dbReference type="AlphaFoldDB" id="A0A5C3DT37"/>
<dbReference type="OrthoDB" id="10259513at2759"/>
<dbReference type="InterPro" id="IPR039960">
    <property type="entry name" value="MCP1"/>
</dbReference>
<gene>
    <name evidence="2" type="ORF">UTRI_00732_B</name>
</gene>
<keyword evidence="1" id="KW-0472">Membrane</keyword>
<dbReference type="PANTHER" id="PTHR38409">
    <property type="entry name" value="MDM10-COMPLEMENTING PROTEIN 1"/>
    <property type="match status" value="1"/>
</dbReference>
<name>A0A5C3DT37_9BASI</name>
<dbReference type="Proteomes" id="UP000324022">
    <property type="component" value="Unassembled WGS sequence"/>
</dbReference>
<dbReference type="GO" id="GO:0055088">
    <property type="term" value="P:lipid homeostasis"/>
    <property type="evidence" value="ECO:0007669"/>
    <property type="project" value="InterPro"/>
</dbReference>
<protein>
    <recommendedName>
        <fullName evidence="4">Mitochondrial adapter protein MCP1 transmembrane domain-containing protein</fullName>
    </recommendedName>
</protein>
<keyword evidence="1" id="KW-1133">Transmembrane helix</keyword>
<reference evidence="2 3" key="1">
    <citation type="submission" date="2018-03" db="EMBL/GenBank/DDBJ databases">
        <authorList>
            <person name="Guldener U."/>
        </authorList>
    </citation>
    <scope>NUCLEOTIDE SEQUENCE [LARGE SCALE GENOMIC DNA]</scope>
    <source>
        <strain evidence="2 3">NBRC100155</strain>
    </source>
</reference>
<evidence type="ECO:0000313" key="2">
    <source>
        <dbReference type="EMBL" id="SPO20331.1"/>
    </source>
</evidence>
<keyword evidence="1" id="KW-0812">Transmembrane</keyword>
<evidence type="ECO:0000313" key="3">
    <source>
        <dbReference type="Proteomes" id="UP000324022"/>
    </source>
</evidence>
<dbReference type="EMBL" id="OOIN01000001">
    <property type="protein sequence ID" value="SPO20331.1"/>
    <property type="molecule type" value="Genomic_DNA"/>
</dbReference>
<keyword evidence="3" id="KW-1185">Reference proteome</keyword>
<sequence>MVTHILGLQLRGSAIVLPATHRRRAISLLTRLQSASAAALAAFAVVHLSAPLVGLLHLGGDVNDRVDAVSRWMLLGRVAYQSGVGEVVLWASLATHVIAGIVKRVVTRFTVARSTMEESATSDDLVEVKKRDSSVSASTEVPKIKLSIAQTSGYILAPFAIHHAFVNRILPSASKAPISRLSPSELDYSFVSHSLSHPNLGVRIVMAGAYTILISAFAVHAAYAVPALLRSLPKSSTAGKGSKTKRSQAKVSTSLAVVLLASLAAIVPLRSSDRLAISSALKGRYDAVLRLAFPTRLLCS</sequence>
<feature type="transmembrane region" description="Helical" evidence="1">
    <location>
        <begin position="204"/>
        <end position="229"/>
    </location>
</feature>